<organism evidence="1 2">
    <name type="scientific">Trifolium medium</name>
    <dbReference type="NCBI Taxonomy" id="97028"/>
    <lineage>
        <taxon>Eukaryota</taxon>
        <taxon>Viridiplantae</taxon>
        <taxon>Streptophyta</taxon>
        <taxon>Embryophyta</taxon>
        <taxon>Tracheophyta</taxon>
        <taxon>Spermatophyta</taxon>
        <taxon>Magnoliopsida</taxon>
        <taxon>eudicotyledons</taxon>
        <taxon>Gunneridae</taxon>
        <taxon>Pentapetalae</taxon>
        <taxon>rosids</taxon>
        <taxon>fabids</taxon>
        <taxon>Fabales</taxon>
        <taxon>Fabaceae</taxon>
        <taxon>Papilionoideae</taxon>
        <taxon>50 kb inversion clade</taxon>
        <taxon>NPAAA clade</taxon>
        <taxon>Hologalegina</taxon>
        <taxon>IRL clade</taxon>
        <taxon>Trifolieae</taxon>
        <taxon>Trifolium</taxon>
    </lineage>
</organism>
<keyword evidence="2" id="KW-1185">Reference proteome</keyword>
<reference evidence="1 2" key="1">
    <citation type="journal article" date="2018" name="Front. Plant Sci.">
        <title>Red Clover (Trifolium pratense) and Zigzag Clover (T. medium) - A Picture of Genomic Similarities and Differences.</title>
        <authorList>
            <person name="Dluhosova J."/>
            <person name="Istvanek J."/>
            <person name="Nedelnik J."/>
            <person name="Repkova J."/>
        </authorList>
    </citation>
    <scope>NUCLEOTIDE SEQUENCE [LARGE SCALE GENOMIC DNA]</scope>
    <source>
        <strain evidence="2">cv. 10/8</strain>
        <tissue evidence="1">Leaf</tissue>
    </source>
</reference>
<evidence type="ECO:0000313" key="1">
    <source>
        <dbReference type="EMBL" id="MCI75733.1"/>
    </source>
</evidence>
<comment type="caution">
    <text evidence="1">The sequence shown here is derived from an EMBL/GenBank/DDBJ whole genome shotgun (WGS) entry which is preliminary data.</text>
</comment>
<dbReference type="AlphaFoldDB" id="A0A392UQ11"/>
<sequence>CCLLSRLIGRRNNVIKKVMNTCLNFEEG</sequence>
<dbReference type="Proteomes" id="UP000265520">
    <property type="component" value="Unassembled WGS sequence"/>
</dbReference>
<protein>
    <submittedName>
        <fullName evidence="1">Uncharacterized protein</fullName>
    </submittedName>
</protein>
<evidence type="ECO:0000313" key="2">
    <source>
        <dbReference type="Proteomes" id="UP000265520"/>
    </source>
</evidence>
<feature type="non-terminal residue" evidence="1">
    <location>
        <position position="1"/>
    </location>
</feature>
<dbReference type="EMBL" id="LXQA010889855">
    <property type="protein sequence ID" value="MCI75733.1"/>
    <property type="molecule type" value="Genomic_DNA"/>
</dbReference>
<proteinExistence type="predicted"/>
<accession>A0A392UQ11</accession>
<name>A0A392UQ11_9FABA</name>